<evidence type="ECO:0000313" key="2">
    <source>
        <dbReference type="EMBL" id="KKQ36647.1"/>
    </source>
</evidence>
<reference evidence="2 3" key="1">
    <citation type="journal article" date="2015" name="Nature">
        <title>rRNA introns, odd ribosomes, and small enigmatic genomes across a large radiation of phyla.</title>
        <authorList>
            <person name="Brown C.T."/>
            <person name="Hug L.A."/>
            <person name="Thomas B.C."/>
            <person name="Sharon I."/>
            <person name="Castelle C.J."/>
            <person name="Singh A."/>
            <person name="Wilkins M.J."/>
            <person name="Williams K.H."/>
            <person name="Banfield J.F."/>
        </authorList>
    </citation>
    <scope>NUCLEOTIDE SEQUENCE [LARGE SCALE GENOMIC DNA]</scope>
</reference>
<protein>
    <recommendedName>
        <fullName evidence="4">DUF1003 domain-containing protein</fullName>
    </recommendedName>
</protein>
<keyword evidence="1" id="KW-0812">Transmembrane</keyword>
<feature type="transmembrane region" description="Helical" evidence="1">
    <location>
        <begin position="34"/>
        <end position="57"/>
    </location>
</feature>
<evidence type="ECO:0008006" key="4">
    <source>
        <dbReference type="Google" id="ProtNLM"/>
    </source>
</evidence>
<feature type="transmembrane region" description="Helical" evidence="1">
    <location>
        <begin position="73"/>
        <end position="94"/>
    </location>
</feature>
<dbReference type="Proteomes" id="UP000034591">
    <property type="component" value="Unassembled WGS sequence"/>
</dbReference>
<gene>
    <name evidence="2" type="ORF">US53_C0043G0002</name>
</gene>
<sequence length="208" mass="23394">MAKHALDVSRHLIKSYEAKALKKRSLAVRFADDLTSFFGSIPFLVINGIFFSVWIVINTGLIPITSPFDHFPFPMLTTIVSLEAIILTLIVLMSQNRQSLISTMREEMDLQLNLIAEREITKILKLLNELLKAKGIKLEDGELTEMLKEIDASYIERKLEQELGPKPSGLAQMVGQEVEKVGQEVVKVTEPIKKVAEEVEKSMQKGSI</sequence>
<dbReference type="EMBL" id="LBTI01000043">
    <property type="protein sequence ID" value="KKQ36647.1"/>
    <property type="molecule type" value="Genomic_DNA"/>
</dbReference>
<proteinExistence type="predicted"/>
<evidence type="ECO:0000256" key="1">
    <source>
        <dbReference type="SAM" id="Phobius"/>
    </source>
</evidence>
<organism evidence="2 3">
    <name type="scientific">Candidatus Woesebacteria bacterium GW2011_GWA1_37_7</name>
    <dbReference type="NCBI Taxonomy" id="1618545"/>
    <lineage>
        <taxon>Bacteria</taxon>
        <taxon>Candidatus Woeseibacteriota</taxon>
    </lineage>
</organism>
<keyword evidence="1" id="KW-1133">Transmembrane helix</keyword>
<evidence type="ECO:0000313" key="3">
    <source>
        <dbReference type="Proteomes" id="UP000034591"/>
    </source>
</evidence>
<keyword evidence="1" id="KW-0472">Membrane</keyword>
<dbReference type="PANTHER" id="PTHR41386">
    <property type="entry name" value="INTEGRAL MEMBRANE PROTEIN-RELATED"/>
    <property type="match status" value="1"/>
</dbReference>
<dbReference type="PANTHER" id="PTHR41386:SF1">
    <property type="entry name" value="MEMBRANE PROTEIN"/>
    <property type="match status" value="1"/>
</dbReference>
<dbReference type="AlphaFoldDB" id="A0A0G0H3D1"/>
<dbReference type="InterPro" id="IPR010406">
    <property type="entry name" value="DUF1003"/>
</dbReference>
<accession>A0A0G0H3D1</accession>
<dbReference type="STRING" id="1618545.US53_C0043G0002"/>
<dbReference type="Pfam" id="PF06210">
    <property type="entry name" value="DUF1003"/>
    <property type="match status" value="1"/>
</dbReference>
<comment type="caution">
    <text evidence="2">The sequence shown here is derived from an EMBL/GenBank/DDBJ whole genome shotgun (WGS) entry which is preliminary data.</text>
</comment>
<name>A0A0G0H3D1_9BACT</name>